<dbReference type="Gene3D" id="3.40.50.80">
    <property type="entry name" value="Nucleotide-binding domain of ferredoxin-NADP reductase (FNR) module"/>
    <property type="match status" value="1"/>
</dbReference>
<evidence type="ECO:0000256" key="1">
    <source>
        <dbReference type="ARBA" id="ARBA00008312"/>
    </source>
</evidence>
<dbReference type="AlphaFoldDB" id="A0A5B1CPP9"/>
<dbReference type="GO" id="GO:0004324">
    <property type="term" value="F:ferredoxin-NADP+ reductase activity"/>
    <property type="evidence" value="ECO:0007669"/>
    <property type="project" value="UniProtKB-EC"/>
</dbReference>
<keyword evidence="6" id="KW-1185">Reference proteome</keyword>
<name>A0A5B1CPP9_9BACT</name>
<evidence type="ECO:0000256" key="3">
    <source>
        <dbReference type="ARBA" id="ARBA00022741"/>
    </source>
</evidence>
<dbReference type="Proteomes" id="UP000322699">
    <property type="component" value="Unassembled WGS sequence"/>
</dbReference>
<keyword evidence="5" id="KW-0560">Oxidoreductase</keyword>
<dbReference type="SUPFAM" id="SSF63380">
    <property type="entry name" value="Riboflavin synthase domain-like"/>
    <property type="match status" value="1"/>
</dbReference>
<dbReference type="CDD" id="cd06195">
    <property type="entry name" value="FNR1"/>
    <property type="match status" value="1"/>
</dbReference>
<dbReference type="EC" id="1.18.1.2" evidence="2"/>
<dbReference type="SUPFAM" id="SSF52343">
    <property type="entry name" value="Ferredoxin reductase-like, C-terminal NADP-linked domain"/>
    <property type="match status" value="1"/>
</dbReference>
<dbReference type="RefSeq" id="WP_235033475.1">
    <property type="nucleotide sequence ID" value="NZ_LWSK01000149.1"/>
</dbReference>
<accession>A0A5B1CPP9</accession>
<dbReference type="PANTHER" id="PTHR47878:SF2">
    <property type="entry name" value="OXIDOREDUCTASE FAD_NAD(P)-BINDING DOMAIN PROTEIN"/>
    <property type="match status" value="1"/>
</dbReference>
<dbReference type="Gene3D" id="2.40.30.10">
    <property type="entry name" value="Translation factors"/>
    <property type="match status" value="1"/>
</dbReference>
<evidence type="ECO:0000259" key="4">
    <source>
        <dbReference type="PROSITE" id="PS51384"/>
    </source>
</evidence>
<comment type="caution">
    <text evidence="5">The sequence shown here is derived from an EMBL/GenBank/DDBJ whole genome shotgun (WGS) entry which is preliminary data.</text>
</comment>
<dbReference type="InterPro" id="IPR033892">
    <property type="entry name" value="FNR_bac"/>
</dbReference>
<dbReference type="PROSITE" id="PS51384">
    <property type="entry name" value="FAD_FR"/>
    <property type="match status" value="1"/>
</dbReference>
<gene>
    <name evidence="5" type="primary">fpr</name>
    <name evidence="5" type="ORF">LF1_51120</name>
</gene>
<dbReference type="InterPro" id="IPR051930">
    <property type="entry name" value="FNR_type-1"/>
</dbReference>
<organism evidence="5 6">
    <name type="scientific">Rubripirellula obstinata</name>
    <dbReference type="NCBI Taxonomy" id="406547"/>
    <lineage>
        <taxon>Bacteria</taxon>
        <taxon>Pseudomonadati</taxon>
        <taxon>Planctomycetota</taxon>
        <taxon>Planctomycetia</taxon>
        <taxon>Pirellulales</taxon>
        <taxon>Pirellulaceae</taxon>
        <taxon>Rubripirellula</taxon>
    </lineage>
</organism>
<evidence type="ECO:0000256" key="2">
    <source>
        <dbReference type="ARBA" id="ARBA00013223"/>
    </source>
</evidence>
<proteinExistence type="inferred from homology"/>
<evidence type="ECO:0000313" key="6">
    <source>
        <dbReference type="Proteomes" id="UP000322699"/>
    </source>
</evidence>
<dbReference type="InterPro" id="IPR017938">
    <property type="entry name" value="Riboflavin_synthase-like_b-brl"/>
</dbReference>
<keyword evidence="3" id="KW-0547">Nucleotide-binding</keyword>
<reference evidence="5 6" key="1">
    <citation type="submission" date="2019-08" db="EMBL/GenBank/DDBJ databases">
        <title>Deep-cultivation of Planctomycetes and their phenomic and genomic characterization uncovers novel biology.</title>
        <authorList>
            <person name="Wiegand S."/>
            <person name="Jogler M."/>
            <person name="Boedeker C."/>
            <person name="Pinto D."/>
            <person name="Vollmers J."/>
            <person name="Rivas-Marin E."/>
            <person name="Kohn T."/>
            <person name="Peeters S.H."/>
            <person name="Heuer A."/>
            <person name="Rast P."/>
            <person name="Oberbeckmann S."/>
            <person name="Bunk B."/>
            <person name="Jeske O."/>
            <person name="Meyerdierks A."/>
            <person name="Storesund J.E."/>
            <person name="Kallscheuer N."/>
            <person name="Luecker S."/>
            <person name="Lage O.M."/>
            <person name="Pohl T."/>
            <person name="Merkel B.J."/>
            <person name="Hornburger P."/>
            <person name="Mueller R.-W."/>
            <person name="Bruemmer F."/>
            <person name="Labrenz M."/>
            <person name="Spormann A.M."/>
            <person name="Op Den Camp H."/>
            <person name="Overmann J."/>
            <person name="Amann R."/>
            <person name="Jetten M.S.M."/>
            <person name="Mascher T."/>
            <person name="Medema M.H."/>
            <person name="Devos D.P."/>
            <person name="Kaster A.-K."/>
            <person name="Ovreas L."/>
            <person name="Rohde M."/>
            <person name="Galperin M.Y."/>
            <person name="Jogler C."/>
        </authorList>
    </citation>
    <scope>NUCLEOTIDE SEQUENCE [LARGE SCALE GENOMIC DNA]</scope>
    <source>
        <strain evidence="5 6">LF1</strain>
    </source>
</reference>
<comment type="similarity">
    <text evidence="1">Belongs to the ferredoxin--NADP reductase type 1 family.</text>
</comment>
<dbReference type="InterPro" id="IPR039261">
    <property type="entry name" value="FNR_nucleotide-bd"/>
</dbReference>
<sequence length="338" mass="37866">MSTHNEKPIATGQAEFSEAEKLELRKKHYNGTITERIDIHEGLARFRIRPDNGFSPFKAGQYVAVGLGNWETRLPDSQDEKLEEKKFKKLTRRAYSISCPLLDQQKMVTVNEIDYLEFYIALVKHAASPDAKAPSLTPRLFLMGDGDRVEVQKKIVGTYVLENIKPTDTVLMISTGTGEAPHNAMTTDLLSSGHVGNIINVTTVRTRLDLGYLPEHEHLQAAHPNYQYLSYTTREVENWDKTHPGYVGKQYVQDLFSSGLLAEHAGDPLSPNNTHVFLCGNPSMIGYTPPGADPPATPGMLQVLKDKGFVEIDDHKNADQKNSIDRDGPGTIRFEKYW</sequence>
<protein>
    <recommendedName>
        <fullName evidence="2">ferredoxin--NADP(+) reductase</fullName>
        <ecNumber evidence="2">1.18.1.2</ecNumber>
    </recommendedName>
</protein>
<dbReference type="Pfam" id="PF00175">
    <property type="entry name" value="NAD_binding_1"/>
    <property type="match status" value="1"/>
</dbReference>
<feature type="domain" description="FAD-binding FR-type" evidence="4">
    <location>
        <begin position="26"/>
        <end position="162"/>
    </location>
</feature>
<evidence type="ECO:0000313" key="5">
    <source>
        <dbReference type="EMBL" id="KAA1262546.1"/>
    </source>
</evidence>
<dbReference type="GO" id="GO:0000166">
    <property type="term" value="F:nucleotide binding"/>
    <property type="evidence" value="ECO:0007669"/>
    <property type="project" value="UniProtKB-KW"/>
</dbReference>
<dbReference type="EMBL" id="VRLW01000001">
    <property type="protein sequence ID" value="KAA1262546.1"/>
    <property type="molecule type" value="Genomic_DNA"/>
</dbReference>
<dbReference type="PANTHER" id="PTHR47878">
    <property type="entry name" value="OXIDOREDUCTASE FAD/NAD(P)-BINDING DOMAIN PROTEIN"/>
    <property type="match status" value="1"/>
</dbReference>
<dbReference type="InterPro" id="IPR017927">
    <property type="entry name" value="FAD-bd_FR_type"/>
</dbReference>
<dbReference type="InterPro" id="IPR001433">
    <property type="entry name" value="OxRdtase_FAD/NAD-bd"/>
</dbReference>